<protein>
    <submittedName>
        <fullName evidence="1">Uncharacterized protein</fullName>
    </submittedName>
</protein>
<name>A0A1D3L1H4_9EURY</name>
<dbReference type="Proteomes" id="UP000094707">
    <property type="component" value="Chromosome I"/>
</dbReference>
<dbReference type="OrthoDB" id="69695at2157"/>
<reference evidence="1 2" key="1">
    <citation type="submission" date="2016-08" db="EMBL/GenBank/DDBJ databases">
        <authorList>
            <person name="Seilhamer J.J."/>
        </authorList>
    </citation>
    <scope>NUCLEOTIDE SEQUENCE [LARGE SCALE GENOMIC DNA]</scope>
    <source>
        <strain evidence="1">Buetzberg</strain>
    </source>
</reference>
<dbReference type="Pfam" id="PF18928">
    <property type="entry name" value="DUF5677"/>
    <property type="match status" value="1"/>
</dbReference>
<dbReference type="InterPro" id="IPR043733">
    <property type="entry name" value="DUF5677"/>
</dbReference>
<dbReference type="RefSeq" id="WP_071906674.1">
    <property type="nucleotide sequence ID" value="NZ_LT607756.1"/>
</dbReference>
<evidence type="ECO:0000313" key="1">
    <source>
        <dbReference type="EMBL" id="SCG85522.1"/>
    </source>
</evidence>
<organism evidence="1 2">
    <name type="scientific">Methanobacterium congolense</name>
    <dbReference type="NCBI Taxonomy" id="118062"/>
    <lineage>
        <taxon>Archaea</taxon>
        <taxon>Methanobacteriati</taxon>
        <taxon>Methanobacteriota</taxon>
        <taxon>Methanomada group</taxon>
        <taxon>Methanobacteria</taxon>
        <taxon>Methanobacteriales</taxon>
        <taxon>Methanobacteriaceae</taxon>
        <taxon>Methanobacterium</taxon>
    </lineage>
</organism>
<dbReference type="EMBL" id="LT607756">
    <property type="protein sequence ID" value="SCG85522.1"/>
    <property type="molecule type" value="Genomic_DNA"/>
</dbReference>
<dbReference type="KEGG" id="mcub:MCBB_0962"/>
<proteinExistence type="predicted"/>
<gene>
    <name evidence="1" type="ORF">MCBB_0962</name>
</gene>
<dbReference type="PATRIC" id="fig|129848.4.peg.967"/>
<keyword evidence="2" id="KW-1185">Reference proteome</keyword>
<dbReference type="AlphaFoldDB" id="A0A1D3L1H4"/>
<evidence type="ECO:0000313" key="2">
    <source>
        <dbReference type="Proteomes" id="UP000094707"/>
    </source>
</evidence>
<sequence>MAVFYDGLDKVFRGVTAFLDCYGRSEILQNYFFEAFESFAYSNLINKFFLEVKDKDELEEVLGDKLKLFRFESGKVQQEIELGLFFSLREDKIHEGYYKNFRETFKEEFPELAETMEMVEARVDTNQLKRYLHRKRREIKSTGKTDHDFDLFILTTALEAYALGGGTPHEMAENIPNIMEMVSKGEVVESSEDVFKSIERRSRTIIRDQRRIQGTFEDSLYKRWREPLDLLEALIMISMEAGEAHANKILTDETESPKKEAIIRIHARSLQIAGEVLVLLKSGYADGANARWRSLHELAVTSFFLFENDEEVSKRYLDYVVIEKFKEAREYRNQCEKLGYPPIDEQKFQKLKTEKERLCELYHDNFHWSYGWIPSDILPKRSFRDLEEYVNLNTLRPFYKFSSASIHGSPRGLYSLGLMDDYQEKVLLCGTSDYGLADPLETTAISLLYATLCLLNIEPDYESIFQLQVMKSLVDKIGPLAVEIQRELETMTHYKPWI</sequence>
<dbReference type="GeneID" id="30411809"/>
<accession>A0A1D3L1H4</accession>